<keyword evidence="3" id="KW-0460">Magnesium</keyword>
<accession>A0A2V1GRX3</accession>
<dbReference type="InterPro" id="IPR036412">
    <property type="entry name" value="HAD-like_sf"/>
</dbReference>
<evidence type="ECO:0000256" key="3">
    <source>
        <dbReference type="ARBA" id="ARBA00022842"/>
    </source>
</evidence>
<dbReference type="GO" id="GO:0009231">
    <property type="term" value="P:riboflavin biosynthetic process"/>
    <property type="evidence" value="ECO:0007669"/>
    <property type="project" value="TreeGrafter"/>
</dbReference>
<dbReference type="PANTHER" id="PTHR46470:SF4">
    <property type="entry name" value="5-AMINO-6-(5-PHOSPHO-D-RIBITYLAMINO)URACIL PHOSPHATASE YIGB"/>
    <property type="match status" value="1"/>
</dbReference>
<name>A0A2V1GRX3_9GAMM</name>
<evidence type="ECO:0000313" key="4">
    <source>
        <dbReference type="EMBL" id="PVZ65617.1"/>
    </source>
</evidence>
<gene>
    <name evidence="4" type="ORF">DC094_17170</name>
</gene>
<dbReference type="EMBL" id="QDDL01000009">
    <property type="protein sequence ID" value="PVZ65617.1"/>
    <property type="molecule type" value="Genomic_DNA"/>
</dbReference>
<proteinExistence type="predicted"/>
<dbReference type="Gene3D" id="1.20.120.1600">
    <property type="match status" value="1"/>
</dbReference>
<keyword evidence="2 4" id="KW-0378">Hydrolase</keyword>
<sequence length="252" mass="28447">MSQSNTPNYIENNKLLSAEFVKAISFDLDDTLWDNIPVIMGAERALWGWLNINAPRIAKKFSMWEMIQQRQLLSEKYPELAHDLSALRIKGLTLACEVTGEDPVIAKLGYDFFIQERNRIFIAPEVFSLLEELKKHYQLCAITNGNSDINRLGLDKYFDFSISPKDAGVLKPAKKIFHMAAEQLKLQPAQIAHVGDSLETDVMGANQAGFVSIWFNGKSVNYGQAAQEQQLGPQHRPAVEINCLQQLRDLLP</sequence>
<dbReference type="Proteomes" id="UP000244906">
    <property type="component" value="Unassembled WGS sequence"/>
</dbReference>
<evidence type="ECO:0000256" key="1">
    <source>
        <dbReference type="ARBA" id="ARBA00001946"/>
    </source>
</evidence>
<organism evidence="4 5">
    <name type="scientific">Pelagibaculum spongiae</name>
    <dbReference type="NCBI Taxonomy" id="2080658"/>
    <lineage>
        <taxon>Bacteria</taxon>
        <taxon>Pseudomonadati</taxon>
        <taxon>Pseudomonadota</taxon>
        <taxon>Gammaproteobacteria</taxon>
        <taxon>Oceanospirillales</taxon>
        <taxon>Pelagibaculum</taxon>
    </lineage>
</organism>
<dbReference type="NCBIfam" id="TIGR01509">
    <property type="entry name" value="HAD-SF-IA-v3"/>
    <property type="match status" value="1"/>
</dbReference>
<dbReference type="AlphaFoldDB" id="A0A2V1GRX3"/>
<dbReference type="InterPro" id="IPR023214">
    <property type="entry name" value="HAD_sf"/>
</dbReference>
<dbReference type="InterPro" id="IPR006439">
    <property type="entry name" value="HAD-SF_hydro_IA"/>
</dbReference>
<evidence type="ECO:0000256" key="2">
    <source>
        <dbReference type="ARBA" id="ARBA00022801"/>
    </source>
</evidence>
<dbReference type="NCBIfam" id="TIGR01549">
    <property type="entry name" value="HAD-SF-IA-v1"/>
    <property type="match status" value="1"/>
</dbReference>
<dbReference type="SUPFAM" id="SSF56784">
    <property type="entry name" value="HAD-like"/>
    <property type="match status" value="1"/>
</dbReference>
<evidence type="ECO:0000313" key="5">
    <source>
        <dbReference type="Proteomes" id="UP000244906"/>
    </source>
</evidence>
<dbReference type="PRINTS" id="PR00413">
    <property type="entry name" value="HADHALOGNASE"/>
</dbReference>
<dbReference type="SFLD" id="SFLDG01129">
    <property type="entry name" value="C1.5:_HAD__Beta-PGM__Phosphata"/>
    <property type="match status" value="1"/>
</dbReference>
<dbReference type="OrthoDB" id="367448at2"/>
<protein>
    <submittedName>
        <fullName evidence="4">HAD family hydrolase</fullName>
    </submittedName>
</protein>
<keyword evidence="5" id="KW-1185">Reference proteome</keyword>
<dbReference type="GO" id="GO:0016787">
    <property type="term" value="F:hydrolase activity"/>
    <property type="evidence" value="ECO:0007669"/>
    <property type="project" value="UniProtKB-KW"/>
</dbReference>
<dbReference type="Gene3D" id="3.40.50.1000">
    <property type="entry name" value="HAD superfamily/HAD-like"/>
    <property type="match status" value="1"/>
</dbReference>
<comment type="cofactor">
    <cofactor evidence="1">
        <name>Mg(2+)</name>
        <dbReference type="ChEBI" id="CHEBI:18420"/>
    </cofactor>
</comment>
<dbReference type="RefSeq" id="WP_116688357.1">
    <property type="nucleotide sequence ID" value="NZ_CAWNYD010000009.1"/>
</dbReference>
<dbReference type="SFLD" id="SFLDS00003">
    <property type="entry name" value="Haloacid_Dehalogenase"/>
    <property type="match status" value="1"/>
</dbReference>
<dbReference type="InterPro" id="IPR051400">
    <property type="entry name" value="HAD-like_hydrolase"/>
</dbReference>
<reference evidence="4 5" key="1">
    <citation type="submission" date="2018-04" db="EMBL/GenBank/DDBJ databases">
        <title>Thalassorhabdus spongiae gen. nov., sp. nov., isolated from a marine sponge in South-West Iceland.</title>
        <authorList>
            <person name="Knobloch S."/>
            <person name="Daussin A."/>
            <person name="Johannsson R."/>
            <person name="Marteinsson V.T."/>
        </authorList>
    </citation>
    <scope>NUCLEOTIDE SEQUENCE [LARGE SCALE GENOMIC DNA]</scope>
    <source>
        <strain evidence="4 5">Hp12</strain>
    </source>
</reference>
<dbReference type="PANTHER" id="PTHR46470">
    <property type="entry name" value="N-ACYLNEURAMINATE-9-PHOSPHATASE"/>
    <property type="match status" value="1"/>
</dbReference>
<comment type="caution">
    <text evidence="4">The sequence shown here is derived from an EMBL/GenBank/DDBJ whole genome shotgun (WGS) entry which is preliminary data.</text>
</comment>
<dbReference type="Pfam" id="PF00702">
    <property type="entry name" value="Hydrolase"/>
    <property type="match status" value="1"/>
</dbReference>